<dbReference type="SUPFAM" id="SSF54637">
    <property type="entry name" value="Thioesterase/thiol ester dehydrase-isomerase"/>
    <property type="match status" value="1"/>
</dbReference>
<reference evidence="1 2" key="1">
    <citation type="submission" date="2019-02" db="EMBL/GenBank/DDBJ databases">
        <title>Genomic Encyclopedia of Type Strains, Phase IV (KMG-IV): sequencing the most valuable type-strain genomes for metagenomic binning, comparative biology and taxonomic classification.</title>
        <authorList>
            <person name="Goeker M."/>
        </authorList>
    </citation>
    <scope>NUCLEOTIDE SEQUENCE [LARGE SCALE GENOMIC DNA]</scope>
    <source>
        <strain evidence="1 2">DSM 101727</strain>
    </source>
</reference>
<dbReference type="AlphaFoldDB" id="A0A4Q7KDT4"/>
<dbReference type="OrthoDB" id="9799036at2"/>
<sequence>MDAFGHVNHANMVTLLEEARVGLLFGEAARQGAGGMADGVVVARLVVDYHAPLRADGSPVRIELVVSDVRAAAFTIDYTVHSGLSTSDTVTVTAETMMVPYNTSSARPRRLTDAERTFLTAWTTGDDGA</sequence>
<evidence type="ECO:0000313" key="2">
    <source>
        <dbReference type="Proteomes" id="UP000294257"/>
    </source>
</evidence>
<dbReference type="Pfam" id="PF13279">
    <property type="entry name" value="4HBT_2"/>
    <property type="match status" value="1"/>
</dbReference>
<keyword evidence="1" id="KW-0378">Hydrolase</keyword>
<dbReference type="InterPro" id="IPR029069">
    <property type="entry name" value="HotDog_dom_sf"/>
</dbReference>
<gene>
    <name evidence="1" type="ORF">EV193_1145</name>
</gene>
<organism evidence="1 2">
    <name type="scientific">Herbihabitans rhizosphaerae</name>
    <dbReference type="NCBI Taxonomy" id="1872711"/>
    <lineage>
        <taxon>Bacteria</taxon>
        <taxon>Bacillati</taxon>
        <taxon>Actinomycetota</taxon>
        <taxon>Actinomycetes</taxon>
        <taxon>Pseudonocardiales</taxon>
        <taxon>Pseudonocardiaceae</taxon>
        <taxon>Herbihabitans</taxon>
    </lineage>
</organism>
<name>A0A4Q7KDT4_9PSEU</name>
<dbReference type="GO" id="GO:0016787">
    <property type="term" value="F:hydrolase activity"/>
    <property type="evidence" value="ECO:0007669"/>
    <property type="project" value="UniProtKB-KW"/>
</dbReference>
<evidence type="ECO:0000313" key="1">
    <source>
        <dbReference type="EMBL" id="RZS31316.1"/>
    </source>
</evidence>
<dbReference type="Gene3D" id="3.10.129.10">
    <property type="entry name" value="Hotdog Thioesterase"/>
    <property type="match status" value="1"/>
</dbReference>
<protein>
    <submittedName>
        <fullName evidence="1">Acyl-CoA thioester hydrolase</fullName>
    </submittedName>
</protein>
<keyword evidence="2" id="KW-1185">Reference proteome</keyword>
<dbReference type="EMBL" id="SGWQ01000014">
    <property type="protein sequence ID" value="RZS31316.1"/>
    <property type="molecule type" value="Genomic_DNA"/>
</dbReference>
<comment type="caution">
    <text evidence="1">The sequence shown here is derived from an EMBL/GenBank/DDBJ whole genome shotgun (WGS) entry which is preliminary data.</text>
</comment>
<accession>A0A4Q7KDT4</accession>
<proteinExistence type="predicted"/>
<dbReference type="Proteomes" id="UP000294257">
    <property type="component" value="Unassembled WGS sequence"/>
</dbReference>
<dbReference type="CDD" id="cd00586">
    <property type="entry name" value="4HBT"/>
    <property type="match status" value="1"/>
</dbReference>